<feature type="non-terminal residue" evidence="1">
    <location>
        <position position="138"/>
    </location>
</feature>
<evidence type="ECO:0000313" key="1">
    <source>
        <dbReference type="EMBL" id="KKM25590.1"/>
    </source>
</evidence>
<accession>A0A0F9LDR9</accession>
<proteinExistence type="predicted"/>
<name>A0A0F9LDR9_9ZZZZ</name>
<organism evidence="1">
    <name type="scientific">marine sediment metagenome</name>
    <dbReference type="NCBI Taxonomy" id="412755"/>
    <lineage>
        <taxon>unclassified sequences</taxon>
        <taxon>metagenomes</taxon>
        <taxon>ecological metagenomes</taxon>
    </lineage>
</organism>
<protein>
    <submittedName>
        <fullName evidence="1">Uncharacterized protein</fullName>
    </submittedName>
</protein>
<dbReference type="EMBL" id="LAZR01012686">
    <property type="protein sequence ID" value="KKM25590.1"/>
    <property type="molecule type" value="Genomic_DNA"/>
</dbReference>
<sequence length="138" mass="15999">MIIFIYDDKGPASYGFKAVFCPETISDFIDKLEKAERVNRNIVYLPSYGRIHSVVLSDGEVWDAIKGLRKFNPDNVKHYITMYKYCADIVSAYNQYSIYSLAKQRQKDHDKIKADLKRDAARRLAVEHTRTSDPVMDL</sequence>
<reference evidence="1" key="1">
    <citation type="journal article" date="2015" name="Nature">
        <title>Complex archaea that bridge the gap between prokaryotes and eukaryotes.</title>
        <authorList>
            <person name="Spang A."/>
            <person name="Saw J.H."/>
            <person name="Jorgensen S.L."/>
            <person name="Zaremba-Niedzwiedzka K."/>
            <person name="Martijn J."/>
            <person name="Lind A.E."/>
            <person name="van Eijk R."/>
            <person name="Schleper C."/>
            <person name="Guy L."/>
            <person name="Ettema T.J."/>
        </authorList>
    </citation>
    <scope>NUCLEOTIDE SEQUENCE</scope>
</reference>
<dbReference type="AlphaFoldDB" id="A0A0F9LDR9"/>
<comment type="caution">
    <text evidence="1">The sequence shown here is derived from an EMBL/GenBank/DDBJ whole genome shotgun (WGS) entry which is preliminary data.</text>
</comment>
<gene>
    <name evidence="1" type="ORF">LCGC14_1593510</name>
</gene>